<dbReference type="PANTHER" id="PTHR30163:SF9">
    <property type="entry name" value="MEMBRANE-BOUND LYTIC MUREIN TRANSGLYCOSYLASE B"/>
    <property type="match status" value="1"/>
</dbReference>
<sequence length="384" mass="41563">MSRTLASRALLCALPFALVACATPVQPTENPSSASTILVPDETSPPKPPSQPVVSNAQPLSVAVPEFIRTTSAKYDVDAAYITSVMAKAQMREGIIAAMSRPAEAKPWKDYRPIFISQQRITAGKAFLAKHRAALHKVEAQYGVPAEIIVAIIGVETSYGGNTGSYPVVDALYTLAFAYPRTNEPGRIERENNREQFFRDELAQLFAMGKENGFDVTTLKGSYAGAMGWGQFMPSSYRDYAVDGNGDGKVDLFNNLDDVFASVANYFVKKGGWKRGEPIVSRAVRAKGAAAFEPEGLEPRYTLEQLAARGYKPQTPIAGAGNATLLNLDGVNGPEYWLGYQNFYAITRYNISKHYAMAVYQLSEAIAGRENPLAAVPASGRPGA</sequence>
<protein>
    <submittedName>
        <fullName evidence="4">Lytic murein transglycosylase B</fullName>
    </submittedName>
</protein>
<dbReference type="Gene3D" id="1.10.530.10">
    <property type="match status" value="1"/>
</dbReference>
<dbReference type="EMBL" id="CP063657">
    <property type="protein sequence ID" value="QOW21869.1"/>
    <property type="molecule type" value="Genomic_DNA"/>
</dbReference>
<dbReference type="PANTHER" id="PTHR30163">
    <property type="entry name" value="MEMBRANE-BOUND LYTIC MUREIN TRANSGLYCOSYLASE B"/>
    <property type="match status" value="1"/>
</dbReference>
<dbReference type="InterPro" id="IPR023346">
    <property type="entry name" value="Lysozyme-like_dom_sf"/>
</dbReference>
<dbReference type="Pfam" id="PF13406">
    <property type="entry name" value="SLT_2"/>
    <property type="match status" value="1"/>
</dbReference>
<dbReference type="RefSeq" id="WP_194034424.1">
    <property type="nucleotide sequence ID" value="NZ_CP063657.1"/>
</dbReference>
<feature type="region of interest" description="Disordered" evidence="1">
    <location>
        <begin position="27"/>
        <end position="56"/>
    </location>
</feature>
<keyword evidence="5" id="KW-1185">Reference proteome</keyword>
<evidence type="ECO:0000313" key="4">
    <source>
        <dbReference type="EMBL" id="QOW21869.1"/>
    </source>
</evidence>
<dbReference type="NCBIfam" id="TIGR02282">
    <property type="entry name" value="MltB"/>
    <property type="match status" value="1"/>
</dbReference>
<dbReference type="CDD" id="cd13399">
    <property type="entry name" value="Slt35-like"/>
    <property type="match status" value="1"/>
</dbReference>
<dbReference type="InterPro" id="IPR011757">
    <property type="entry name" value="Lytic_transglycosylase_MltB"/>
</dbReference>
<dbReference type="Gene3D" id="1.10.8.350">
    <property type="entry name" value="Bacterial muramidase"/>
    <property type="match status" value="1"/>
</dbReference>
<dbReference type="SUPFAM" id="SSF53955">
    <property type="entry name" value="Lysozyme-like"/>
    <property type="match status" value="1"/>
</dbReference>
<dbReference type="PROSITE" id="PS51257">
    <property type="entry name" value="PROKAR_LIPOPROTEIN"/>
    <property type="match status" value="1"/>
</dbReference>
<feature type="compositionally biased region" description="Polar residues" evidence="1">
    <location>
        <begin position="27"/>
        <end position="36"/>
    </location>
</feature>
<evidence type="ECO:0000259" key="3">
    <source>
        <dbReference type="Pfam" id="PF13406"/>
    </source>
</evidence>
<dbReference type="Proteomes" id="UP000593932">
    <property type="component" value="Chromosome"/>
</dbReference>
<evidence type="ECO:0000256" key="1">
    <source>
        <dbReference type="SAM" id="MobiDB-lite"/>
    </source>
</evidence>
<organism evidence="4 5">
    <name type="scientific">Novilysobacter avium</name>
    <dbReference type="NCBI Taxonomy" id="2781023"/>
    <lineage>
        <taxon>Bacteria</taxon>
        <taxon>Pseudomonadati</taxon>
        <taxon>Pseudomonadota</taxon>
        <taxon>Gammaproteobacteria</taxon>
        <taxon>Lysobacterales</taxon>
        <taxon>Lysobacteraceae</taxon>
        <taxon>Novilysobacter</taxon>
    </lineage>
</organism>
<reference evidence="4 5" key="1">
    <citation type="submission" date="2020-10" db="EMBL/GenBank/DDBJ databases">
        <title>complete genome sequencing of Lysobacter sp. H23M41.</title>
        <authorList>
            <person name="Bae J.-W."/>
            <person name="Lee S.-Y."/>
        </authorList>
    </citation>
    <scope>NUCLEOTIDE SEQUENCE [LARGE SCALE GENOMIC DNA]</scope>
    <source>
        <strain evidence="4 5">H23M41</strain>
    </source>
</reference>
<accession>A0A7S6ZV65</accession>
<dbReference type="InterPro" id="IPR031304">
    <property type="entry name" value="SLT_2"/>
</dbReference>
<feature type="signal peptide" evidence="2">
    <location>
        <begin position="1"/>
        <end position="22"/>
    </location>
</feature>
<feature type="domain" description="Transglycosylase SLT" evidence="3">
    <location>
        <begin position="66"/>
        <end position="364"/>
    </location>
</feature>
<proteinExistence type="predicted"/>
<dbReference type="InterPro" id="IPR043426">
    <property type="entry name" value="MltB-like"/>
</dbReference>
<keyword evidence="2" id="KW-0732">Signal</keyword>
<gene>
    <name evidence="4" type="primary">mltB</name>
    <name evidence="4" type="ORF">INQ42_11685</name>
</gene>
<feature type="chain" id="PRO_5046529135" evidence="2">
    <location>
        <begin position="23"/>
        <end position="384"/>
    </location>
</feature>
<evidence type="ECO:0000313" key="5">
    <source>
        <dbReference type="Proteomes" id="UP000593932"/>
    </source>
</evidence>
<name>A0A7S6ZV65_9GAMM</name>
<evidence type="ECO:0000256" key="2">
    <source>
        <dbReference type="SAM" id="SignalP"/>
    </source>
</evidence>